<name>A0A5C7AZT7_9BACT</name>
<dbReference type="InterPro" id="IPR013610">
    <property type="entry name" value="ArdC_N"/>
</dbReference>
<protein>
    <submittedName>
        <fullName evidence="2">DUF1738 domain-containing protein</fullName>
    </submittedName>
</protein>
<evidence type="ECO:0000313" key="3">
    <source>
        <dbReference type="Proteomes" id="UP000321935"/>
    </source>
</evidence>
<accession>A0A5C7AZT7</accession>
<dbReference type="OrthoDB" id="9792687at2"/>
<dbReference type="Pfam" id="PF08401">
    <property type="entry name" value="ArdcN"/>
    <property type="match status" value="1"/>
</dbReference>
<dbReference type="AlphaFoldDB" id="A0A5C7AZT7"/>
<comment type="caution">
    <text evidence="2">The sequence shown here is derived from an EMBL/GenBank/DDBJ whole genome shotgun (WGS) entry which is preliminary data.</text>
</comment>
<dbReference type="GO" id="GO:0003697">
    <property type="term" value="F:single-stranded DNA binding"/>
    <property type="evidence" value="ECO:0007669"/>
    <property type="project" value="InterPro"/>
</dbReference>
<reference evidence="2 3" key="1">
    <citation type="submission" date="2019-08" db="EMBL/GenBank/DDBJ databases">
        <title>Genomes sequence of Algoriphagus aquimarinus ACAM450.</title>
        <authorList>
            <person name="Bowman J.P."/>
        </authorList>
    </citation>
    <scope>NUCLEOTIDE SEQUENCE [LARGE SCALE GENOMIC DNA]</scope>
    <source>
        <strain evidence="2 3">ACAM 450</strain>
    </source>
</reference>
<sequence length="83" mass="9620">MGLPAIYPTKKPYKGINLWLLLSCRHQYPYYLTFKQANSLGGRIKKGVKSIPICYWNFAFRDKKMGKSDLLFLFAGILSEQRS</sequence>
<evidence type="ECO:0000259" key="1">
    <source>
        <dbReference type="Pfam" id="PF08401"/>
    </source>
</evidence>
<proteinExistence type="predicted"/>
<organism evidence="2 3">
    <name type="scientific">Algoriphagus aquimarinus</name>
    <dbReference type="NCBI Taxonomy" id="237018"/>
    <lineage>
        <taxon>Bacteria</taxon>
        <taxon>Pseudomonadati</taxon>
        <taxon>Bacteroidota</taxon>
        <taxon>Cytophagia</taxon>
        <taxon>Cytophagales</taxon>
        <taxon>Cyclobacteriaceae</taxon>
        <taxon>Algoriphagus</taxon>
    </lineage>
</organism>
<dbReference type="Proteomes" id="UP000321935">
    <property type="component" value="Unassembled WGS sequence"/>
</dbReference>
<dbReference type="RefSeq" id="WP_146916023.1">
    <property type="nucleotide sequence ID" value="NZ_VORW01000002.1"/>
</dbReference>
<evidence type="ECO:0000313" key="2">
    <source>
        <dbReference type="EMBL" id="TXE13697.1"/>
    </source>
</evidence>
<gene>
    <name evidence="2" type="ORF">ESV85_06935</name>
</gene>
<dbReference type="EMBL" id="VORW01000002">
    <property type="protein sequence ID" value="TXE13697.1"/>
    <property type="molecule type" value="Genomic_DNA"/>
</dbReference>
<feature type="domain" description="N-terminal" evidence="1">
    <location>
        <begin position="3"/>
        <end position="65"/>
    </location>
</feature>